<keyword evidence="1" id="KW-0540">Nuclease</keyword>
<keyword evidence="2" id="KW-1185">Reference proteome</keyword>
<evidence type="ECO:0000313" key="2">
    <source>
        <dbReference type="Proteomes" id="UP001201812"/>
    </source>
</evidence>
<reference evidence="1" key="1">
    <citation type="submission" date="2022-01" db="EMBL/GenBank/DDBJ databases">
        <title>Genome Sequence Resource for Two Populations of Ditylenchus destructor, the Migratory Endoparasitic Phytonematode.</title>
        <authorList>
            <person name="Zhang H."/>
            <person name="Lin R."/>
            <person name="Xie B."/>
        </authorList>
    </citation>
    <scope>NUCLEOTIDE SEQUENCE</scope>
    <source>
        <strain evidence="1">BazhouSP</strain>
    </source>
</reference>
<proteinExistence type="predicted"/>
<dbReference type="AlphaFoldDB" id="A0AAD4MQ11"/>
<keyword evidence="1" id="KW-0378">Hydrolase</keyword>
<evidence type="ECO:0000313" key="1">
    <source>
        <dbReference type="EMBL" id="KAI1701253.1"/>
    </source>
</evidence>
<sequence length="110" mass="13106">MTELQNFYDSLQQFVLTEAQLRINGYPLWDDSTKELVVVLLDRCYWYRLVDDDLLERICCRCRRTYTLTESGDQAADTKCVYHWRRDINFQYPCCNMGNKSIGQGKLFLN</sequence>
<keyword evidence="1" id="KW-0269">Exonuclease</keyword>
<accession>A0AAD4MQ11</accession>
<dbReference type="GO" id="GO:0004527">
    <property type="term" value="F:exonuclease activity"/>
    <property type="evidence" value="ECO:0007669"/>
    <property type="project" value="UniProtKB-KW"/>
</dbReference>
<organism evidence="1 2">
    <name type="scientific">Ditylenchus destructor</name>
    <dbReference type="NCBI Taxonomy" id="166010"/>
    <lineage>
        <taxon>Eukaryota</taxon>
        <taxon>Metazoa</taxon>
        <taxon>Ecdysozoa</taxon>
        <taxon>Nematoda</taxon>
        <taxon>Chromadorea</taxon>
        <taxon>Rhabditida</taxon>
        <taxon>Tylenchina</taxon>
        <taxon>Tylenchomorpha</taxon>
        <taxon>Sphaerularioidea</taxon>
        <taxon>Anguinidae</taxon>
        <taxon>Anguininae</taxon>
        <taxon>Ditylenchus</taxon>
    </lineage>
</organism>
<protein>
    <submittedName>
        <fullName evidence="1">Exonuclease GOR</fullName>
    </submittedName>
</protein>
<name>A0AAD4MQ11_9BILA</name>
<dbReference type="Proteomes" id="UP001201812">
    <property type="component" value="Unassembled WGS sequence"/>
</dbReference>
<dbReference type="EMBL" id="JAKKPZ010000123">
    <property type="protein sequence ID" value="KAI1701253.1"/>
    <property type="molecule type" value="Genomic_DNA"/>
</dbReference>
<comment type="caution">
    <text evidence="1">The sequence shown here is derived from an EMBL/GenBank/DDBJ whole genome shotgun (WGS) entry which is preliminary data.</text>
</comment>
<gene>
    <name evidence="1" type="ORF">DdX_16213</name>
</gene>